<organism evidence="1 2">
    <name type="scientific">Cytospora mali</name>
    <name type="common">Apple Valsa canker fungus</name>
    <name type="synonym">Valsa mali</name>
    <dbReference type="NCBI Taxonomy" id="578113"/>
    <lineage>
        <taxon>Eukaryota</taxon>
        <taxon>Fungi</taxon>
        <taxon>Dikarya</taxon>
        <taxon>Ascomycota</taxon>
        <taxon>Pezizomycotina</taxon>
        <taxon>Sordariomycetes</taxon>
        <taxon>Sordariomycetidae</taxon>
        <taxon>Diaporthales</taxon>
        <taxon>Cytosporaceae</taxon>
        <taxon>Cytospora</taxon>
    </lineage>
</organism>
<gene>
    <name evidence="1" type="ORF">VM1G_11790</name>
</gene>
<dbReference type="AlphaFoldDB" id="A0A194W6U7"/>
<name>A0A194W6U7_CYTMA</name>
<sequence>MIKVKKKRALALQVGLFKSRMSGYKLHIPKPTRFTGLATQLATVAIHQGLTVGPDVVVLVHDSIKGV</sequence>
<evidence type="ECO:0000313" key="1">
    <source>
        <dbReference type="EMBL" id="KUI72204.1"/>
    </source>
</evidence>
<keyword evidence="2" id="KW-1185">Reference proteome</keyword>
<reference evidence="1" key="1">
    <citation type="submission" date="2014-12" db="EMBL/GenBank/DDBJ databases">
        <title>Genome Sequence of Valsa Canker Pathogens Uncovers a Specific Adaption of Colonization on Woody Bark.</title>
        <authorList>
            <person name="Yin Z."/>
            <person name="Liu H."/>
            <person name="Gao X."/>
            <person name="Li Z."/>
            <person name="Song N."/>
            <person name="Ke X."/>
            <person name="Dai Q."/>
            <person name="Wu Y."/>
            <person name="Sun Y."/>
            <person name="Xu J.-R."/>
            <person name="Kang Z.K."/>
            <person name="Wang L."/>
            <person name="Huang L."/>
        </authorList>
    </citation>
    <scope>NUCLEOTIDE SEQUENCE [LARGE SCALE GENOMIC DNA]</scope>
    <source>
        <strain evidence="1">03-8</strain>
    </source>
</reference>
<protein>
    <submittedName>
        <fullName evidence="1">Uncharacterized protein</fullName>
    </submittedName>
</protein>
<proteinExistence type="predicted"/>
<dbReference type="Proteomes" id="UP000078559">
    <property type="component" value="Chromosome 8"/>
</dbReference>
<accession>A0A194W6U7</accession>
<evidence type="ECO:0000313" key="2">
    <source>
        <dbReference type="Proteomes" id="UP000078559"/>
    </source>
</evidence>
<dbReference type="EMBL" id="CM003105">
    <property type="protein sequence ID" value="KUI72204.1"/>
    <property type="molecule type" value="Genomic_DNA"/>
</dbReference>